<dbReference type="PANTHER" id="PTHR13563">
    <property type="entry name" value="TRNA (GUANINE-9-) METHYLTRANSFERASE"/>
    <property type="match status" value="1"/>
</dbReference>
<dbReference type="GO" id="GO:0002939">
    <property type="term" value="P:tRNA N1-guanine methylation"/>
    <property type="evidence" value="ECO:0007669"/>
    <property type="project" value="TreeGrafter"/>
</dbReference>
<feature type="region of interest" description="Disordered" evidence="6">
    <location>
        <begin position="60"/>
        <end position="120"/>
    </location>
</feature>
<accession>A0AAV7JMV5</accession>
<organism evidence="8 9">
    <name type="scientific">Oopsacas minuta</name>
    <dbReference type="NCBI Taxonomy" id="111878"/>
    <lineage>
        <taxon>Eukaryota</taxon>
        <taxon>Metazoa</taxon>
        <taxon>Porifera</taxon>
        <taxon>Hexactinellida</taxon>
        <taxon>Hexasterophora</taxon>
        <taxon>Lyssacinosida</taxon>
        <taxon>Leucopsacidae</taxon>
        <taxon>Oopsacas</taxon>
    </lineage>
</organism>
<comment type="catalytic activity">
    <reaction evidence="5">
        <text>guanosine(9) in tRNA + S-adenosyl-L-methionine = N(1)-methylguanosine(9) in tRNA + S-adenosyl-L-homocysteine + H(+)</text>
        <dbReference type="Rhea" id="RHEA:43156"/>
        <dbReference type="Rhea" id="RHEA-COMP:10367"/>
        <dbReference type="Rhea" id="RHEA-COMP:10368"/>
        <dbReference type="ChEBI" id="CHEBI:15378"/>
        <dbReference type="ChEBI" id="CHEBI:57856"/>
        <dbReference type="ChEBI" id="CHEBI:59789"/>
        <dbReference type="ChEBI" id="CHEBI:73542"/>
        <dbReference type="ChEBI" id="CHEBI:74269"/>
        <dbReference type="EC" id="2.1.1.221"/>
    </reaction>
</comment>
<dbReference type="PANTHER" id="PTHR13563:SF13">
    <property type="entry name" value="TRNA METHYLTRANSFERASE 10 HOMOLOG A"/>
    <property type="match status" value="1"/>
</dbReference>
<dbReference type="InterPro" id="IPR007356">
    <property type="entry name" value="tRNA_m1G_MeTrfase_euk"/>
</dbReference>
<evidence type="ECO:0000256" key="3">
    <source>
        <dbReference type="ARBA" id="ARBA00022679"/>
    </source>
</evidence>
<sequence length="328" mass="37232">MASKYTDTTAENCGIKEPPTEIVNSGTIEVLKDESCILEKKDTEPEPIIGVKSVPEPIIGVKSVPEPITEDVDSGTKEPPVKLSKRAKREKRWERNRNRQREKRREEKKRRNRNKREAGVKTRRTLMSDVMSSKINVAIDCTYNQLMNEREREGLAKQIKYCYSSNRSSPSPLQLHIFGYSNGVIDTLARSCPEHSSWDIYRHNGEITEVFSTNHITYLTADSSNLITELSTDRCYVIGGLLDHNRHKGACLERADKMGLSHGRLGLDEVVELSGRAVLAINHVFDILLRYSSCKDWKEAIISCLPPRKISSIRTADQSESEEKSQKD</sequence>
<protein>
    <recommendedName>
        <fullName evidence="1">tRNA (guanine(9)-N(1))-methyltransferase</fullName>
        <ecNumber evidence="1">2.1.1.221</ecNumber>
    </recommendedName>
</protein>
<evidence type="ECO:0000259" key="7">
    <source>
        <dbReference type="PROSITE" id="PS51675"/>
    </source>
</evidence>
<keyword evidence="3" id="KW-0808">Transferase</keyword>
<evidence type="ECO:0000256" key="1">
    <source>
        <dbReference type="ARBA" id="ARBA00012797"/>
    </source>
</evidence>
<evidence type="ECO:0000256" key="4">
    <source>
        <dbReference type="ARBA" id="ARBA00022691"/>
    </source>
</evidence>
<comment type="caution">
    <text evidence="8">The sequence shown here is derived from an EMBL/GenBank/DDBJ whole genome shotgun (WGS) entry which is preliminary data.</text>
</comment>
<dbReference type="Gene3D" id="3.40.1280.30">
    <property type="match status" value="1"/>
</dbReference>
<proteinExistence type="predicted"/>
<reference evidence="8 9" key="1">
    <citation type="journal article" date="2023" name="BMC Biol.">
        <title>The compact genome of the sponge Oopsacas minuta (Hexactinellida) is lacking key metazoan core genes.</title>
        <authorList>
            <person name="Santini S."/>
            <person name="Schenkelaars Q."/>
            <person name="Jourda C."/>
            <person name="Duchesne M."/>
            <person name="Belahbib H."/>
            <person name="Rocher C."/>
            <person name="Selva M."/>
            <person name="Riesgo A."/>
            <person name="Vervoort M."/>
            <person name="Leys S.P."/>
            <person name="Kodjabachian L."/>
            <person name="Le Bivic A."/>
            <person name="Borchiellini C."/>
            <person name="Claverie J.M."/>
            <person name="Renard E."/>
        </authorList>
    </citation>
    <scope>NUCLEOTIDE SEQUENCE [LARGE SCALE GENOMIC DNA]</scope>
    <source>
        <strain evidence="8">SPO-2</strain>
    </source>
</reference>
<name>A0AAV7JMV5_9METZ</name>
<dbReference type="EC" id="2.1.1.221" evidence="1"/>
<keyword evidence="9" id="KW-1185">Reference proteome</keyword>
<evidence type="ECO:0000256" key="6">
    <source>
        <dbReference type="SAM" id="MobiDB-lite"/>
    </source>
</evidence>
<dbReference type="AlphaFoldDB" id="A0AAV7JMV5"/>
<dbReference type="PROSITE" id="PS51675">
    <property type="entry name" value="SAM_MT_TRM10"/>
    <property type="match status" value="1"/>
</dbReference>
<evidence type="ECO:0000313" key="9">
    <source>
        <dbReference type="Proteomes" id="UP001165289"/>
    </source>
</evidence>
<keyword evidence="4" id="KW-0949">S-adenosyl-L-methionine</keyword>
<dbReference type="GO" id="GO:0005634">
    <property type="term" value="C:nucleus"/>
    <property type="evidence" value="ECO:0007669"/>
    <property type="project" value="TreeGrafter"/>
</dbReference>
<keyword evidence="2 8" id="KW-0489">Methyltransferase</keyword>
<dbReference type="Proteomes" id="UP001165289">
    <property type="component" value="Unassembled WGS sequence"/>
</dbReference>
<evidence type="ECO:0000256" key="2">
    <source>
        <dbReference type="ARBA" id="ARBA00022603"/>
    </source>
</evidence>
<dbReference type="EMBL" id="JAKMXF010000312">
    <property type="protein sequence ID" value="KAI6650248.1"/>
    <property type="molecule type" value="Genomic_DNA"/>
</dbReference>
<evidence type="ECO:0000256" key="5">
    <source>
        <dbReference type="ARBA" id="ARBA00048434"/>
    </source>
</evidence>
<dbReference type="GO" id="GO:0000049">
    <property type="term" value="F:tRNA binding"/>
    <property type="evidence" value="ECO:0007669"/>
    <property type="project" value="TreeGrafter"/>
</dbReference>
<evidence type="ECO:0000313" key="8">
    <source>
        <dbReference type="EMBL" id="KAI6650248.1"/>
    </source>
</evidence>
<dbReference type="InterPro" id="IPR038459">
    <property type="entry name" value="MT_TRM10-typ_sf"/>
</dbReference>
<dbReference type="GO" id="GO:0052905">
    <property type="term" value="F:tRNA (guanosine(9)-N1)-methyltransferase activity"/>
    <property type="evidence" value="ECO:0007669"/>
    <property type="project" value="UniProtKB-EC"/>
</dbReference>
<gene>
    <name evidence="8" type="ORF">LOD99_5927</name>
</gene>
<feature type="compositionally biased region" description="Basic and acidic residues" evidence="6">
    <location>
        <begin position="91"/>
        <end position="105"/>
    </location>
</feature>
<dbReference type="InterPro" id="IPR028564">
    <property type="entry name" value="MT_TRM10-typ"/>
</dbReference>
<feature type="domain" description="SAM-dependent MTase TRM10-type" evidence="7">
    <location>
        <begin position="122"/>
        <end position="312"/>
    </location>
</feature>